<protein>
    <submittedName>
        <fullName evidence="5">ABC transporter ATP-binding protein</fullName>
    </submittedName>
</protein>
<dbReference type="InterPro" id="IPR017871">
    <property type="entry name" value="ABC_transporter-like_CS"/>
</dbReference>
<evidence type="ECO:0000259" key="4">
    <source>
        <dbReference type="PROSITE" id="PS50893"/>
    </source>
</evidence>
<dbReference type="InterPro" id="IPR003593">
    <property type="entry name" value="AAA+_ATPase"/>
</dbReference>
<dbReference type="EMBL" id="JBDIME010000005">
    <property type="protein sequence ID" value="MEN2789706.1"/>
    <property type="molecule type" value="Genomic_DNA"/>
</dbReference>
<evidence type="ECO:0000256" key="1">
    <source>
        <dbReference type="ARBA" id="ARBA00022448"/>
    </source>
</evidence>
<dbReference type="Proteomes" id="UP001419910">
    <property type="component" value="Unassembled WGS sequence"/>
</dbReference>
<proteinExistence type="predicted"/>
<dbReference type="PROSITE" id="PS00211">
    <property type="entry name" value="ABC_TRANSPORTER_1"/>
    <property type="match status" value="1"/>
</dbReference>
<gene>
    <name evidence="5" type="ORF">ABC974_08720</name>
</gene>
<keyword evidence="2" id="KW-0547">Nucleotide-binding</keyword>
<dbReference type="SMART" id="SM00382">
    <property type="entry name" value="AAA"/>
    <property type="match status" value="1"/>
</dbReference>
<evidence type="ECO:0000256" key="2">
    <source>
        <dbReference type="ARBA" id="ARBA00022741"/>
    </source>
</evidence>
<sequence>MLRLTDVAKDYGTPQRSIPVLRDISFTVPQGAFCAIVGPSGSGKSTLLNIIGLLDRPDRGEICFGGVRANFTSAAEAAQLRNRLIGFVFQSFQLLPRLCAWENVALPLLYRGVARSNRRLLALAMLERVGLANRADHLPSELSGGQSQRVALARALIGEPRLLLADEPTGSLDSVTATEVVALLRDLNQRLAVTILMVTHDRDLAAQCERRIELLDGRIVRETGIT</sequence>
<dbReference type="InterPro" id="IPR003439">
    <property type="entry name" value="ABC_transporter-like_ATP-bd"/>
</dbReference>
<accession>A0ABU9Y1M0</accession>
<keyword evidence="3 5" id="KW-0067">ATP-binding</keyword>
<name>A0ABU9Y1M0_9SPHN</name>
<feature type="domain" description="ABC transporter" evidence="4">
    <location>
        <begin position="2"/>
        <end position="225"/>
    </location>
</feature>
<dbReference type="Pfam" id="PF00005">
    <property type="entry name" value="ABC_tran"/>
    <property type="match status" value="1"/>
</dbReference>
<dbReference type="GO" id="GO:0005524">
    <property type="term" value="F:ATP binding"/>
    <property type="evidence" value="ECO:0007669"/>
    <property type="project" value="UniProtKB-KW"/>
</dbReference>
<reference evidence="5 6" key="1">
    <citation type="submission" date="2024-05" db="EMBL/GenBank/DDBJ databases">
        <authorList>
            <person name="Liu Q."/>
            <person name="Xin Y.-H."/>
        </authorList>
    </citation>
    <scope>NUCLEOTIDE SEQUENCE [LARGE SCALE GENOMIC DNA]</scope>
    <source>
        <strain evidence="5 6">CGMCC 1.10181</strain>
    </source>
</reference>
<dbReference type="CDD" id="cd03255">
    <property type="entry name" value="ABC_MJ0796_LolCDE_FtsE"/>
    <property type="match status" value="1"/>
</dbReference>
<dbReference type="PANTHER" id="PTHR24220">
    <property type="entry name" value="IMPORT ATP-BINDING PROTEIN"/>
    <property type="match status" value="1"/>
</dbReference>
<dbReference type="SUPFAM" id="SSF52540">
    <property type="entry name" value="P-loop containing nucleoside triphosphate hydrolases"/>
    <property type="match status" value="1"/>
</dbReference>
<dbReference type="InterPro" id="IPR027417">
    <property type="entry name" value="P-loop_NTPase"/>
</dbReference>
<dbReference type="InterPro" id="IPR017911">
    <property type="entry name" value="MacB-like_ATP-bd"/>
</dbReference>
<dbReference type="InterPro" id="IPR015854">
    <property type="entry name" value="ABC_transpr_LolD-like"/>
</dbReference>
<keyword evidence="1" id="KW-0813">Transport</keyword>
<evidence type="ECO:0000313" key="6">
    <source>
        <dbReference type="Proteomes" id="UP001419910"/>
    </source>
</evidence>
<dbReference type="PANTHER" id="PTHR24220:SF683">
    <property type="entry name" value="ABC TRANSPORTER ATP-BINDING PROTEIN"/>
    <property type="match status" value="1"/>
</dbReference>
<keyword evidence="6" id="KW-1185">Reference proteome</keyword>
<evidence type="ECO:0000256" key="3">
    <source>
        <dbReference type="ARBA" id="ARBA00022840"/>
    </source>
</evidence>
<dbReference type="PROSITE" id="PS50893">
    <property type="entry name" value="ABC_TRANSPORTER_2"/>
    <property type="match status" value="1"/>
</dbReference>
<evidence type="ECO:0000313" key="5">
    <source>
        <dbReference type="EMBL" id="MEN2789706.1"/>
    </source>
</evidence>
<comment type="caution">
    <text evidence="5">The sequence shown here is derived from an EMBL/GenBank/DDBJ whole genome shotgun (WGS) entry which is preliminary data.</text>
</comment>
<dbReference type="RefSeq" id="WP_345840408.1">
    <property type="nucleotide sequence ID" value="NZ_JBDIME010000005.1"/>
</dbReference>
<dbReference type="Gene3D" id="3.40.50.300">
    <property type="entry name" value="P-loop containing nucleotide triphosphate hydrolases"/>
    <property type="match status" value="1"/>
</dbReference>
<organism evidence="5 6">
    <name type="scientific">Sphingomonas oligophenolica</name>
    <dbReference type="NCBI Taxonomy" id="301154"/>
    <lineage>
        <taxon>Bacteria</taxon>
        <taxon>Pseudomonadati</taxon>
        <taxon>Pseudomonadota</taxon>
        <taxon>Alphaproteobacteria</taxon>
        <taxon>Sphingomonadales</taxon>
        <taxon>Sphingomonadaceae</taxon>
        <taxon>Sphingomonas</taxon>
    </lineage>
</organism>